<name>A0A1T4RNW9_9BACT</name>
<sequence>MLTEKFFDVIRHEGVVSIVSWGHAEPHLTCTWNSYLVVTDDERILIPAAGMKQTEANVEVNDRVLLALGTRDVEGFNGYQGTGFRIEGRAKFLTSGPDYEMMRQKYPFIRSVLAITVDVAKQML</sequence>
<dbReference type="Pfam" id="PF01243">
    <property type="entry name" value="PNPOx_N"/>
    <property type="match status" value="1"/>
</dbReference>
<dbReference type="InterPro" id="IPR011576">
    <property type="entry name" value="Pyridox_Oxase_N"/>
</dbReference>
<evidence type="ECO:0000259" key="1">
    <source>
        <dbReference type="Pfam" id="PF01243"/>
    </source>
</evidence>
<proteinExistence type="predicted"/>
<dbReference type="eggNOG" id="COG3576">
    <property type="taxonomic scope" value="Bacteria"/>
</dbReference>
<dbReference type="RefSeq" id="WP_025070956.1">
    <property type="nucleotide sequence ID" value="NZ_CAJPPD010000035.1"/>
</dbReference>
<feature type="domain" description="Pyridoxamine 5'-phosphate oxidase N-terminal" evidence="1">
    <location>
        <begin position="2"/>
        <end position="118"/>
    </location>
</feature>
<evidence type="ECO:0000313" key="2">
    <source>
        <dbReference type="EMBL" id="SKA17371.1"/>
    </source>
</evidence>
<dbReference type="STRING" id="28136.SAMN02745202_02356"/>
<dbReference type="SUPFAM" id="SSF50475">
    <property type="entry name" value="FMN-binding split barrel"/>
    <property type="match status" value="1"/>
</dbReference>
<gene>
    <name evidence="2" type="ORF">SAMN02745202_02356</name>
</gene>
<dbReference type="Gene3D" id="2.30.110.10">
    <property type="entry name" value="Electron Transport, Fmn-binding Protein, Chain A"/>
    <property type="match status" value="1"/>
</dbReference>
<dbReference type="AlphaFoldDB" id="A0A1T4RNW9"/>
<dbReference type="InterPro" id="IPR012349">
    <property type="entry name" value="Split_barrel_FMN-bd"/>
</dbReference>
<dbReference type="EMBL" id="FUXK01000036">
    <property type="protein sequence ID" value="SKA17371.1"/>
    <property type="molecule type" value="Genomic_DNA"/>
</dbReference>
<dbReference type="Proteomes" id="UP000190065">
    <property type="component" value="Unassembled WGS sequence"/>
</dbReference>
<reference evidence="2" key="1">
    <citation type="submission" date="2017-02" db="EMBL/GenBank/DDBJ databases">
        <authorList>
            <person name="Peterson S.W."/>
        </authorList>
    </citation>
    <scope>NUCLEOTIDE SEQUENCE [LARGE SCALE GENOMIC DNA]</scope>
    <source>
        <strain evidence="2">ATCC 43324</strain>
    </source>
</reference>
<protein>
    <submittedName>
        <fullName evidence="2">Pyridoxamine 5'-phosphate oxidase</fullName>
    </submittedName>
</protein>
<organism evidence="2">
    <name type="scientific">Segatella oulorum</name>
    <dbReference type="NCBI Taxonomy" id="28136"/>
    <lineage>
        <taxon>Bacteria</taxon>
        <taxon>Pseudomonadati</taxon>
        <taxon>Bacteroidota</taxon>
        <taxon>Bacteroidia</taxon>
        <taxon>Bacteroidales</taxon>
        <taxon>Prevotellaceae</taxon>
        <taxon>Segatella</taxon>
    </lineage>
</organism>
<accession>A0A1T4RNW9</accession>